<gene>
    <name evidence="4" type="ORF">AB835_08610</name>
</gene>
<dbReference type="InterPro" id="IPR001509">
    <property type="entry name" value="Epimerase_deHydtase"/>
</dbReference>
<dbReference type="PANTHER" id="PTHR43000">
    <property type="entry name" value="DTDP-D-GLUCOSE 4,6-DEHYDRATASE-RELATED"/>
    <property type="match status" value="1"/>
</dbReference>
<evidence type="ECO:0000256" key="2">
    <source>
        <dbReference type="ARBA" id="ARBA00007637"/>
    </source>
</evidence>
<dbReference type="EMBL" id="MDLC01000027">
    <property type="protein sequence ID" value="ODS23485.1"/>
    <property type="molecule type" value="Genomic_DNA"/>
</dbReference>
<evidence type="ECO:0000256" key="1">
    <source>
        <dbReference type="ARBA" id="ARBA00005125"/>
    </source>
</evidence>
<comment type="pathway">
    <text evidence="1">Bacterial outer membrane biogenesis; LPS O-antigen biosynthesis.</text>
</comment>
<dbReference type="Gene3D" id="3.40.50.720">
    <property type="entry name" value="NAD(P)-binding Rossmann-like Domain"/>
    <property type="match status" value="1"/>
</dbReference>
<dbReference type="SUPFAM" id="SSF51735">
    <property type="entry name" value="NAD(P)-binding Rossmann-fold domains"/>
    <property type="match status" value="1"/>
</dbReference>
<protein>
    <recommendedName>
        <fullName evidence="3">NAD-dependent epimerase/dehydratase domain-containing protein</fullName>
    </recommendedName>
</protein>
<proteinExistence type="inferred from homology"/>
<name>A0A1D2QPG6_9GAMM</name>
<evidence type="ECO:0000259" key="3">
    <source>
        <dbReference type="Pfam" id="PF01370"/>
    </source>
</evidence>
<sequence length="307" mass="33783">MKILITGVRGFIGAALVRHLMRDNTYNNIEIYCLQRPGTQINISGVWVIPLKVLSIAGFVDALSGYKFDYVFNLASYGVSRGDADLSHLIEGNISYLVYLIKGLEFAPRLIVNIGSCSEYGQVSGGIRVLENTPPAPKTTYGAAKVASGIFATTLASECNYRLINLRLFGVYGEGEARQRLLPYVVRKLTSNEPVNLTSGLQVRDWLYIDDVSSALVSLLSVNPEQIASKDSYNLCSGIGVTVRQVVERICEELEKPTDLLRWGALQHTGEPSWLVGDPSAFYNETNWIPSISLNDGISKAVSYYAR</sequence>
<dbReference type="InterPro" id="IPR036291">
    <property type="entry name" value="NAD(P)-bd_dom_sf"/>
</dbReference>
<organism evidence="4 5">
    <name type="scientific">Candidatus Endobugula sertula</name>
    <name type="common">Bugula neritina bacterial symbiont</name>
    <dbReference type="NCBI Taxonomy" id="62101"/>
    <lineage>
        <taxon>Bacteria</taxon>
        <taxon>Pseudomonadati</taxon>
        <taxon>Pseudomonadota</taxon>
        <taxon>Gammaproteobacteria</taxon>
        <taxon>Cellvibrionales</taxon>
        <taxon>Cellvibrionaceae</taxon>
        <taxon>Candidatus Endobugula</taxon>
    </lineage>
</organism>
<dbReference type="Proteomes" id="UP000242502">
    <property type="component" value="Unassembled WGS sequence"/>
</dbReference>
<accession>A0A1D2QPG6</accession>
<evidence type="ECO:0000313" key="5">
    <source>
        <dbReference type="Proteomes" id="UP000242502"/>
    </source>
</evidence>
<dbReference type="STRING" id="62101.AB835_08610"/>
<feature type="domain" description="NAD-dependent epimerase/dehydratase" evidence="3">
    <location>
        <begin position="3"/>
        <end position="235"/>
    </location>
</feature>
<comment type="similarity">
    <text evidence="2">Belongs to the NAD(P)-dependent epimerase/dehydratase family.</text>
</comment>
<reference evidence="4 5" key="1">
    <citation type="journal article" date="2016" name="Appl. Environ. Microbiol.">
        <title>Lack of Overt Genome Reduction in the Bryostatin-Producing Bryozoan Symbiont "Candidatus Endobugula sertula".</title>
        <authorList>
            <person name="Miller I.J."/>
            <person name="Vanee N."/>
            <person name="Fong S.S."/>
            <person name="Lim-Fong G.E."/>
            <person name="Kwan J.C."/>
        </authorList>
    </citation>
    <scope>NUCLEOTIDE SEQUENCE [LARGE SCALE GENOMIC DNA]</scope>
    <source>
        <strain evidence="4">AB1-4</strain>
    </source>
</reference>
<dbReference type="AlphaFoldDB" id="A0A1D2QPG6"/>
<comment type="caution">
    <text evidence="4">The sequence shown here is derived from an EMBL/GenBank/DDBJ whole genome shotgun (WGS) entry which is preliminary data.</text>
</comment>
<dbReference type="Pfam" id="PF01370">
    <property type="entry name" value="Epimerase"/>
    <property type="match status" value="1"/>
</dbReference>
<evidence type="ECO:0000313" key="4">
    <source>
        <dbReference type="EMBL" id="ODS23485.1"/>
    </source>
</evidence>